<dbReference type="GO" id="GO:0003677">
    <property type="term" value="F:DNA binding"/>
    <property type="evidence" value="ECO:0007669"/>
    <property type="project" value="UniProtKB-KW"/>
</dbReference>
<evidence type="ECO:0000313" key="3">
    <source>
        <dbReference type="EMBL" id="MBB4777363.1"/>
    </source>
</evidence>
<proteinExistence type="predicted"/>
<reference evidence="2 5" key="1">
    <citation type="journal article" date="2019" name="Int. J. Syst. Evol. Microbiol.">
        <title>The Global Catalogue of Microorganisms (GCM) 10K type strain sequencing project: providing services to taxonomists for standard genome sequencing and annotation.</title>
        <authorList>
            <consortium name="The Broad Institute Genomics Platform"/>
            <consortium name="The Broad Institute Genome Sequencing Center for Infectious Disease"/>
            <person name="Wu L."/>
            <person name="Ma J."/>
        </authorList>
    </citation>
    <scope>NUCLEOTIDE SEQUENCE [LARGE SCALE GENOMIC DNA]</scope>
    <source>
        <strain evidence="2 5">JCM 10667</strain>
    </source>
</reference>
<dbReference type="Gene3D" id="3.30.1310.10">
    <property type="entry name" value="Nucleoid-associated protein YbaB-like domain"/>
    <property type="match status" value="1"/>
</dbReference>
<comment type="caution">
    <text evidence="3">The sequence shown here is derived from an EMBL/GenBank/DDBJ whole genome shotgun (WGS) entry which is preliminary data.</text>
</comment>
<dbReference type="EMBL" id="JACHMV010000001">
    <property type="protein sequence ID" value="MBB4777363.1"/>
    <property type="molecule type" value="Genomic_DNA"/>
</dbReference>
<dbReference type="SUPFAM" id="SSF82607">
    <property type="entry name" value="YbaB-like"/>
    <property type="match status" value="1"/>
</dbReference>
<protein>
    <submittedName>
        <fullName evidence="3">DNA-binding protein YbaB</fullName>
    </submittedName>
</protein>
<dbReference type="EMBL" id="BAAAHD010000015">
    <property type="protein sequence ID" value="GAA0554006.1"/>
    <property type="molecule type" value="Genomic_DNA"/>
</dbReference>
<feature type="compositionally biased region" description="Basic and acidic residues" evidence="1">
    <location>
        <begin position="1"/>
        <end position="16"/>
    </location>
</feature>
<organism evidence="3 4">
    <name type="scientific">Actinomadura livida</name>
    <dbReference type="NCBI Taxonomy" id="79909"/>
    <lineage>
        <taxon>Bacteria</taxon>
        <taxon>Bacillati</taxon>
        <taxon>Actinomycetota</taxon>
        <taxon>Actinomycetes</taxon>
        <taxon>Streptosporangiales</taxon>
        <taxon>Thermomonosporaceae</taxon>
        <taxon>Actinomadura</taxon>
    </lineage>
</organism>
<dbReference type="Proteomes" id="UP000549343">
    <property type="component" value="Unassembled WGS sequence"/>
</dbReference>
<dbReference type="InterPro" id="IPR004401">
    <property type="entry name" value="YbaB/EbfC"/>
</dbReference>
<name>A0A7W7IIJ9_9ACTN</name>
<evidence type="ECO:0000313" key="5">
    <source>
        <dbReference type="Proteomes" id="UP001501427"/>
    </source>
</evidence>
<reference evidence="2" key="3">
    <citation type="submission" date="2023-12" db="EMBL/GenBank/DDBJ databases">
        <authorList>
            <person name="Sun Q."/>
            <person name="Inoue M."/>
        </authorList>
    </citation>
    <scope>NUCLEOTIDE SEQUENCE</scope>
    <source>
        <strain evidence="2">JCM 10667</strain>
    </source>
</reference>
<accession>A0A7W7IIJ9</accession>
<dbReference type="AlphaFoldDB" id="A0A7W7IIJ9"/>
<keyword evidence="3" id="KW-0238">DNA-binding</keyword>
<reference evidence="3 4" key="2">
    <citation type="submission" date="2020-08" db="EMBL/GenBank/DDBJ databases">
        <title>Sequencing the genomes of 1000 actinobacteria strains.</title>
        <authorList>
            <person name="Klenk H.-P."/>
        </authorList>
    </citation>
    <scope>NUCLEOTIDE SEQUENCE [LARGE SCALE GENOMIC DNA]</scope>
    <source>
        <strain evidence="3 4">DSM 44772</strain>
    </source>
</reference>
<sequence length="133" mass="14735">MDLEPPYKSRRERVLAEPDGNATPAVAPAALRAEGRSRDGLIRVTVSHEGRIDELSIDPQALRAGPRRDAAGLAEEIKHAVNAAIDRLHERIREDTEGIFGGDLNLHKTAERFEATLERLTSDIAEAHRKFQP</sequence>
<evidence type="ECO:0000256" key="1">
    <source>
        <dbReference type="SAM" id="MobiDB-lite"/>
    </source>
</evidence>
<dbReference type="InterPro" id="IPR036894">
    <property type="entry name" value="YbaB-like_sf"/>
</dbReference>
<dbReference type="Proteomes" id="UP001501427">
    <property type="component" value="Unassembled WGS sequence"/>
</dbReference>
<evidence type="ECO:0000313" key="2">
    <source>
        <dbReference type="EMBL" id="GAA0554006.1"/>
    </source>
</evidence>
<feature type="region of interest" description="Disordered" evidence="1">
    <location>
        <begin position="1"/>
        <end position="26"/>
    </location>
</feature>
<dbReference type="Pfam" id="PF02575">
    <property type="entry name" value="YbaB_DNA_bd"/>
    <property type="match status" value="1"/>
</dbReference>
<evidence type="ECO:0000313" key="4">
    <source>
        <dbReference type="Proteomes" id="UP000549343"/>
    </source>
</evidence>
<dbReference type="RefSeq" id="WP_184887759.1">
    <property type="nucleotide sequence ID" value="NZ_BAAAHD010000015.1"/>
</dbReference>
<keyword evidence="5" id="KW-1185">Reference proteome</keyword>
<gene>
    <name evidence="3" type="ORF">F4557_005781</name>
    <name evidence="2" type="ORF">GCM10009546_14970</name>
</gene>